<comment type="caution">
    <text evidence="9">The sequence shown here is derived from an EMBL/GenBank/DDBJ whole genome shotgun (WGS) entry which is preliminary data.</text>
</comment>
<dbReference type="GO" id="GO:0030313">
    <property type="term" value="C:cell envelope"/>
    <property type="evidence" value="ECO:0007669"/>
    <property type="project" value="UniProtKB-SubCell"/>
</dbReference>
<proteinExistence type="inferred from homology"/>
<evidence type="ECO:0000256" key="2">
    <source>
        <dbReference type="ARBA" id="ARBA00009194"/>
    </source>
</evidence>
<dbReference type="EMBL" id="LZKJ01000198">
    <property type="protein sequence ID" value="OBI40443.1"/>
    <property type="molecule type" value="Genomic_DNA"/>
</dbReference>
<keyword evidence="3" id="KW-1003">Cell membrane</keyword>
<dbReference type="InterPro" id="IPR029046">
    <property type="entry name" value="LolA/LolB/LppX"/>
</dbReference>
<dbReference type="CDD" id="cd16334">
    <property type="entry name" value="LppX-like"/>
    <property type="match status" value="1"/>
</dbReference>
<keyword evidence="6" id="KW-0564">Palmitate</keyword>
<keyword evidence="7" id="KW-0449">Lipoprotein</keyword>
<evidence type="ECO:0000256" key="8">
    <source>
        <dbReference type="SAM" id="MobiDB-lite"/>
    </source>
</evidence>
<protein>
    <recommendedName>
        <fullName evidence="11">Lipoprotein LprG</fullName>
    </recommendedName>
</protein>
<reference evidence="10" key="1">
    <citation type="submission" date="2016-06" db="EMBL/GenBank/DDBJ databases">
        <authorList>
            <person name="Sutton G."/>
            <person name="Brinkac L."/>
            <person name="Sanka R."/>
            <person name="Adams M."/>
            <person name="Lau E."/>
            <person name="Sam S."/>
            <person name="Sreng N."/>
            <person name="Him V."/>
            <person name="Kerleguer A."/>
            <person name="Cheng S."/>
        </authorList>
    </citation>
    <scope>NUCLEOTIDE SEQUENCE [LARGE SCALE GENOMIC DNA]</scope>
    <source>
        <strain evidence="10">E861</strain>
    </source>
</reference>
<keyword evidence="4" id="KW-0732">Signal</keyword>
<dbReference type="InterPro" id="IPR009830">
    <property type="entry name" value="LppX/LprAFG"/>
</dbReference>
<evidence type="ECO:0000313" key="10">
    <source>
        <dbReference type="Proteomes" id="UP000093592"/>
    </source>
</evidence>
<name>A0A1A2YSM7_9MYCO</name>
<evidence type="ECO:0000256" key="4">
    <source>
        <dbReference type="ARBA" id="ARBA00022729"/>
    </source>
</evidence>
<feature type="region of interest" description="Disordered" evidence="8">
    <location>
        <begin position="1"/>
        <end position="36"/>
    </location>
</feature>
<evidence type="ECO:0000256" key="6">
    <source>
        <dbReference type="ARBA" id="ARBA00023139"/>
    </source>
</evidence>
<organism evidence="9 10">
    <name type="scientific">Mycobacterium kyorinense</name>
    <dbReference type="NCBI Taxonomy" id="487514"/>
    <lineage>
        <taxon>Bacteria</taxon>
        <taxon>Bacillati</taxon>
        <taxon>Actinomycetota</taxon>
        <taxon>Actinomycetes</taxon>
        <taxon>Mycobacteriales</taxon>
        <taxon>Mycobacteriaceae</taxon>
        <taxon>Mycobacterium</taxon>
    </lineage>
</organism>
<feature type="compositionally biased region" description="Low complexity" evidence="8">
    <location>
        <begin position="1"/>
        <end position="15"/>
    </location>
</feature>
<evidence type="ECO:0000256" key="5">
    <source>
        <dbReference type="ARBA" id="ARBA00023136"/>
    </source>
</evidence>
<evidence type="ECO:0008006" key="11">
    <source>
        <dbReference type="Google" id="ProtNLM"/>
    </source>
</evidence>
<evidence type="ECO:0000256" key="3">
    <source>
        <dbReference type="ARBA" id="ARBA00022475"/>
    </source>
</evidence>
<accession>A0A1A2YSM7</accession>
<comment type="subcellular location">
    <subcellularLocation>
        <location evidence="1">Cell envelope</location>
    </subcellularLocation>
</comment>
<comment type="similarity">
    <text evidence="2">Belongs to the LppX/LprAFG lipoprotein family.</text>
</comment>
<sequence>MSSSASSSPSSSSPSKQADDPLPDPAALLKESSTTTKDLKSVHLVQSVAGKIAEMPVKRLEGDLSREPAPAAKGNAKITIMAAEVEIAFVEFDRRLYVALPGEGFKDYGPTSNVYDVAAMLDPNTGLANMMSDFIDPKAEGRETVGGQQTIRVSGKVTADAVNKIVPLDTTKRMSTTVWIQESGDHQLVQAMLGPSKDDYIEMFFSNWNVPVTVDKPALA</sequence>
<keyword evidence="5" id="KW-0472">Membrane</keyword>
<dbReference type="Gene3D" id="2.50.20.20">
    <property type="match status" value="1"/>
</dbReference>
<gene>
    <name evidence="9" type="ORF">A5707_09505</name>
</gene>
<evidence type="ECO:0000256" key="1">
    <source>
        <dbReference type="ARBA" id="ARBA00004196"/>
    </source>
</evidence>
<evidence type="ECO:0000256" key="7">
    <source>
        <dbReference type="ARBA" id="ARBA00023288"/>
    </source>
</evidence>
<evidence type="ECO:0000313" key="9">
    <source>
        <dbReference type="EMBL" id="OBI40443.1"/>
    </source>
</evidence>
<dbReference type="SUPFAM" id="SSF89392">
    <property type="entry name" value="Prokaryotic lipoproteins and lipoprotein localization factors"/>
    <property type="match status" value="1"/>
</dbReference>
<dbReference type="Pfam" id="PF07161">
    <property type="entry name" value="LppX_LprAFG"/>
    <property type="match status" value="1"/>
</dbReference>
<dbReference type="Proteomes" id="UP000093592">
    <property type="component" value="Unassembled WGS sequence"/>
</dbReference>
<dbReference type="AlphaFoldDB" id="A0A1A2YSM7"/>